<evidence type="ECO:0000313" key="2">
    <source>
        <dbReference type="EMBL" id="EFD87726.1"/>
    </source>
</evidence>
<dbReference type="OrthoDB" id="2151981at2"/>
<proteinExistence type="predicted"/>
<dbReference type="EMBL" id="ACSE01000029">
    <property type="protein sequence ID" value="EFD87726.1"/>
    <property type="molecule type" value="Genomic_DNA"/>
</dbReference>
<accession>D3LB22</accession>
<keyword evidence="1" id="KW-0812">Transmembrane</keyword>
<evidence type="ECO:0000313" key="3">
    <source>
        <dbReference type="Proteomes" id="UP000003075"/>
    </source>
</evidence>
<dbReference type="PATRIC" id="fig|203123.7.peg.1550"/>
<evidence type="ECO:0000256" key="1">
    <source>
        <dbReference type="SAM" id="Phobius"/>
    </source>
</evidence>
<sequence length="121" mass="13424">MSTLWLEILDYVYVILQQILFLALSVMLIWGGFFIKNHGLGGLLNTTSDVKDKKPATKTTAKTAAKAAVKTVTKIKGQYKAYAWLYIGMWILSGYFIMYQVIFSLVSLFISGSSSSGTSSY</sequence>
<reference evidence="2 3" key="1">
    <citation type="journal article" date="2010" name="Appl. Microbiol. Biotechnol.">
        <title>Genotypic diversity in Oenococcus oeni by high-density microarray comparative genome hybridization and whole genome sequencing.</title>
        <authorList>
            <person name="Borneman A.R."/>
            <person name="Bartowsky E.J."/>
            <person name="McCarthy J."/>
            <person name="Chambers P.J."/>
        </authorList>
    </citation>
    <scope>NUCLEOTIDE SEQUENCE [LARGE SCALE GENOMIC DNA]</scope>
    <source>
        <strain evidence="2 3">AWRIB429</strain>
    </source>
</reference>
<organism evidence="2 3">
    <name type="scientific">Oenococcus oeni AWRIB429</name>
    <dbReference type="NCBI Taxonomy" id="655225"/>
    <lineage>
        <taxon>Bacteria</taxon>
        <taxon>Bacillati</taxon>
        <taxon>Bacillota</taxon>
        <taxon>Bacilli</taxon>
        <taxon>Lactobacillales</taxon>
        <taxon>Lactobacillaceae</taxon>
        <taxon>Oenococcus</taxon>
    </lineage>
</organism>
<feature type="transmembrane region" description="Helical" evidence="1">
    <location>
        <begin position="12"/>
        <end position="35"/>
    </location>
</feature>
<protein>
    <submittedName>
        <fullName evidence="2">Uncharacterized protein</fullName>
    </submittedName>
</protein>
<dbReference type="Proteomes" id="UP000003075">
    <property type="component" value="Unassembled WGS sequence"/>
</dbReference>
<gene>
    <name evidence="2" type="ORF">AWRIB429_1552</name>
</gene>
<keyword evidence="1" id="KW-0472">Membrane</keyword>
<keyword evidence="1" id="KW-1133">Transmembrane helix</keyword>
<dbReference type="GeneID" id="75066437"/>
<dbReference type="RefSeq" id="WP_002819335.1">
    <property type="nucleotide sequence ID" value="NZ_ACSE01000029.1"/>
</dbReference>
<name>D3LB22_OENOE</name>
<feature type="transmembrane region" description="Helical" evidence="1">
    <location>
        <begin position="83"/>
        <end position="110"/>
    </location>
</feature>
<dbReference type="AlphaFoldDB" id="D3LB22"/>
<comment type="caution">
    <text evidence="2">The sequence shown here is derived from an EMBL/GenBank/DDBJ whole genome shotgun (WGS) entry which is preliminary data.</text>
</comment>